<evidence type="ECO:0000313" key="2">
    <source>
        <dbReference type="EMBL" id="RPA84982.1"/>
    </source>
</evidence>
<name>A0A3N4IFP3_ASCIM</name>
<dbReference type="OrthoDB" id="5428259at2759"/>
<dbReference type="Proteomes" id="UP000275078">
    <property type="component" value="Unassembled WGS sequence"/>
</dbReference>
<gene>
    <name evidence="2" type="ORF">BJ508DRAFT_323170</name>
</gene>
<feature type="compositionally biased region" description="Low complexity" evidence="1">
    <location>
        <begin position="352"/>
        <end position="361"/>
    </location>
</feature>
<evidence type="ECO:0000313" key="3">
    <source>
        <dbReference type="Proteomes" id="UP000275078"/>
    </source>
</evidence>
<organism evidence="2 3">
    <name type="scientific">Ascobolus immersus RN42</name>
    <dbReference type="NCBI Taxonomy" id="1160509"/>
    <lineage>
        <taxon>Eukaryota</taxon>
        <taxon>Fungi</taxon>
        <taxon>Dikarya</taxon>
        <taxon>Ascomycota</taxon>
        <taxon>Pezizomycotina</taxon>
        <taxon>Pezizomycetes</taxon>
        <taxon>Pezizales</taxon>
        <taxon>Ascobolaceae</taxon>
        <taxon>Ascobolus</taxon>
    </lineage>
</organism>
<feature type="compositionally biased region" description="Low complexity" evidence="1">
    <location>
        <begin position="618"/>
        <end position="631"/>
    </location>
</feature>
<dbReference type="EMBL" id="ML119656">
    <property type="protein sequence ID" value="RPA84982.1"/>
    <property type="molecule type" value="Genomic_DNA"/>
</dbReference>
<proteinExistence type="predicted"/>
<feature type="region of interest" description="Disordered" evidence="1">
    <location>
        <begin position="539"/>
        <end position="641"/>
    </location>
</feature>
<feature type="compositionally biased region" description="Polar residues" evidence="1">
    <location>
        <begin position="588"/>
        <end position="598"/>
    </location>
</feature>
<keyword evidence="3" id="KW-1185">Reference proteome</keyword>
<accession>A0A3N4IFP3</accession>
<dbReference type="AlphaFoldDB" id="A0A3N4IFP3"/>
<reference evidence="2 3" key="1">
    <citation type="journal article" date="2018" name="Nat. Ecol. Evol.">
        <title>Pezizomycetes genomes reveal the molecular basis of ectomycorrhizal truffle lifestyle.</title>
        <authorList>
            <person name="Murat C."/>
            <person name="Payen T."/>
            <person name="Noel B."/>
            <person name="Kuo A."/>
            <person name="Morin E."/>
            <person name="Chen J."/>
            <person name="Kohler A."/>
            <person name="Krizsan K."/>
            <person name="Balestrini R."/>
            <person name="Da Silva C."/>
            <person name="Montanini B."/>
            <person name="Hainaut M."/>
            <person name="Levati E."/>
            <person name="Barry K.W."/>
            <person name="Belfiori B."/>
            <person name="Cichocki N."/>
            <person name="Clum A."/>
            <person name="Dockter R.B."/>
            <person name="Fauchery L."/>
            <person name="Guy J."/>
            <person name="Iotti M."/>
            <person name="Le Tacon F."/>
            <person name="Lindquist E.A."/>
            <person name="Lipzen A."/>
            <person name="Malagnac F."/>
            <person name="Mello A."/>
            <person name="Molinier V."/>
            <person name="Miyauchi S."/>
            <person name="Poulain J."/>
            <person name="Riccioni C."/>
            <person name="Rubini A."/>
            <person name="Sitrit Y."/>
            <person name="Splivallo R."/>
            <person name="Traeger S."/>
            <person name="Wang M."/>
            <person name="Zifcakova L."/>
            <person name="Wipf D."/>
            <person name="Zambonelli A."/>
            <person name="Paolocci F."/>
            <person name="Nowrousian M."/>
            <person name="Ottonello S."/>
            <person name="Baldrian P."/>
            <person name="Spatafora J.W."/>
            <person name="Henrissat B."/>
            <person name="Nagy L.G."/>
            <person name="Aury J.M."/>
            <person name="Wincker P."/>
            <person name="Grigoriev I.V."/>
            <person name="Bonfante P."/>
            <person name="Martin F.M."/>
        </authorList>
    </citation>
    <scope>NUCLEOTIDE SEQUENCE [LARGE SCALE GENOMIC DNA]</scope>
    <source>
        <strain evidence="2 3">RN42</strain>
    </source>
</reference>
<evidence type="ECO:0000256" key="1">
    <source>
        <dbReference type="SAM" id="MobiDB-lite"/>
    </source>
</evidence>
<protein>
    <submittedName>
        <fullName evidence="2">Uncharacterized protein</fullName>
    </submittedName>
</protein>
<dbReference type="STRING" id="1160509.A0A3N4IFP3"/>
<sequence length="641" mass="71302">MSRSAGSFITAGPENLRCCACPNLPHFTNASHLLTHLCSKYHLKIIFELELRAKGDRKAAARLEEYHQWYDSFGVDRALAQRQKLKEEKVSSAAREREDDAIKAKKIKQEDNDFAQNILSLDPQLSKPANTLRISTRPSSMSLLTPASNVYQSIDPGLLQKTDTPDDYLSDFPKLEVDDSVNLFAQDRYYEDELYGLIKTEPDLDLDPQILGLPDEAALMMRTFRFRRGYPLPGVPRTGSDFFDGEEDPDTSEMKVKGKVWPGMKCYDWATPTLRARRLAANAQRKALDAIKTAEVAAEHMAAESAARQEQALYEDYVEETDVEEDGSYYEDVEVDSDATQSVEPQTPPPHSSSSSHLSSPDAEMSDFASSYDSTSYKQLTMGDNNTPPTFLFTPYFPTLSMDNGYSMPPAGFLQETLEQAHCQWQQSYHQQPAQQDLSNPYATPYSTNKRPYEMMNSHLSPLAEPPSKHATPSFAWCEPEDEVGIFGSPSLPAYQNVSRQPSFEEFFKYSETVQPSTTLEDKNAQYVDTLLELAVGAGVSSPKAQTTTPARKTPASKEAGSSRKPAAVSKGSTRGRGRPRKCPAQQPAKTTASTSLPATRPVTRSVIRKTKPVEIASRTPTESSLSSLTSIEDNDDDYFD</sequence>
<feature type="region of interest" description="Disordered" evidence="1">
    <location>
        <begin position="335"/>
        <end position="371"/>
    </location>
</feature>